<gene>
    <name evidence="2" type="ORF">MARA_00700</name>
</gene>
<dbReference type="SUPFAM" id="SSF56112">
    <property type="entry name" value="Protein kinase-like (PK-like)"/>
    <property type="match status" value="1"/>
</dbReference>
<dbReference type="Proteomes" id="UP000467428">
    <property type="component" value="Plasmid pJCM18538"/>
</dbReference>
<accession>A0A7I7RQS0</accession>
<name>A0A7I7RQS0_9MYCO</name>
<sequence>MTLGPVDEFAGYTVVRQLGSGGMGEVYLAKHPRLPRLETLEILRPDISTDDTFRQRFIREADSIAGLEHPNTSSPSTTGATPTEATASWPAYAPLAVLGLDETTP</sequence>
<geneLocation type="plasmid" evidence="2">
    <name>pJCM18538</name>
</geneLocation>
<evidence type="ECO:0000256" key="1">
    <source>
        <dbReference type="SAM" id="MobiDB-lite"/>
    </source>
</evidence>
<evidence type="ECO:0008006" key="4">
    <source>
        <dbReference type="Google" id="ProtNLM"/>
    </source>
</evidence>
<keyword evidence="2" id="KW-0614">Plasmid</keyword>
<dbReference type="KEGG" id="marz:MARA_00700"/>
<feature type="compositionally biased region" description="Low complexity" evidence="1">
    <location>
        <begin position="70"/>
        <end position="88"/>
    </location>
</feature>
<protein>
    <recommendedName>
        <fullName evidence="4">Serine/threonine protein kinase</fullName>
    </recommendedName>
</protein>
<dbReference type="Gene3D" id="3.30.200.20">
    <property type="entry name" value="Phosphorylase Kinase, domain 1"/>
    <property type="match status" value="1"/>
</dbReference>
<dbReference type="EMBL" id="AP022592">
    <property type="protein sequence ID" value="BBY46640.1"/>
    <property type="molecule type" value="Genomic_DNA"/>
</dbReference>
<evidence type="ECO:0000313" key="3">
    <source>
        <dbReference type="Proteomes" id="UP000467428"/>
    </source>
</evidence>
<reference evidence="2 3" key="1">
    <citation type="journal article" date="2019" name="Emerg. Microbes Infect.">
        <title>Comprehensive subspecies identification of 175 nontuberculous mycobacteria species based on 7547 genomic profiles.</title>
        <authorList>
            <person name="Matsumoto Y."/>
            <person name="Kinjo T."/>
            <person name="Motooka D."/>
            <person name="Nabeya D."/>
            <person name="Jung N."/>
            <person name="Uechi K."/>
            <person name="Horii T."/>
            <person name="Iida T."/>
            <person name="Fujita J."/>
            <person name="Nakamura S."/>
        </authorList>
    </citation>
    <scope>NUCLEOTIDE SEQUENCE [LARGE SCALE GENOMIC DNA]</scope>
    <source>
        <strain evidence="2 3">JCM 18538</strain>
        <plasmid evidence="2">pJCM18538</plasmid>
    </source>
</reference>
<organism evidence="2 3">
    <name type="scientific">Mycolicibacterium arabiense</name>
    <dbReference type="NCBI Taxonomy" id="1286181"/>
    <lineage>
        <taxon>Bacteria</taxon>
        <taxon>Bacillati</taxon>
        <taxon>Actinomycetota</taxon>
        <taxon>Actinomycetes</taxon>
        <taxon>Mycobacteriales</taxon>
        <taxon>Mycobacteriaceae</taxon>
        <taxon>Mycolicibacterium</taxon>
    </lineage>
</organism>
<proteinExistence type="predicted"/>
<feature type="region of interest" description="Disordered" evidence="1">
    <location>
        <begin position="65"/>
        <end position="88"/>
    </location>
</feature>
<dbReference type="InterPro" id="IPR011009">
    <property type="entry name" value="Kinase-like_dom_sf"/>
</dbReference>
<evidence type="ECO:0000313" key="2">
    <source>
        <dbReference type="EMBL" id="BBY46640.1"/>
    </source>
</evidence>
<dbReference type="AlphaFoldDB" id="A0A7I7RQS0"/>
<keyword evidence="3" id="KW-1185">Reference proteome</keyword>